<sequence>MNTTGFKTKRLSLAIKHSLITASILCSSMSVSVFASANTSMVKNVKISSDSLAQAINQFAEKSGILINYDAKLLEGKKTSGLNGSYSVETGFATLLSPHGLQLQKTATGYTIVVSAKTLPPQSALEQSHLEPAESIDHDRIQLPTISMSAVNNTLAGEKINRKSRVGMLGEMDFMDTPFNTVSYTSNHIQNVQAKDLSSLITKTDPTVYTNGSTGGISDNYSIRGFSVSNSDASINGLYGVSPYYRTSPEFAESIEVLKGPSALLNGMPPGGSVGGSVNIVTKRAEATPTRRVSTTYDSESKLGVHLDIGQRFGEEQQFGIRFNGVYRDGDTAVDGQSASTELAALGLDWRFERGQISADLYHSEDHIDGLNRGISMAAGLPIPKAPKPTTVFAPPDTFSNTKDDVIILRGDYQFTDLVGAYLSYGYAKTDFDSLAGSLQEIINTEGDFKSNYSHQRFQYDKNSADAGLKFNFNTFGVKHNLTINATYYHHDQKFGFSRNMLGTDQTKFYVTNMYHPNWDGLTLDKSFSHAALPKTGEVKNTSYGFADHMSLLDDRLNIIVGVRQQNVLQDTIDGASGKRTARYDTDKVTPAFATSYKILENLSVYGNYIEGLSIGATAPVTAANKGEVFPPYQTKQYEIGGKFEMGDFASSLSLFQIKKPNSLTDPTTNIFSFGGEQRNRGVEWGFFGKLLPELNLMGGITYTEAELTKTQGGKNQGNFATATPKLQAKLGMQYDLPMIEGLSLNTNITAMSKQYINAENNLHVAGRTIYDIGGLYKTQIGQVPTVLRAEIKNLSNKAYWASSTSSGLGAPRTLMFSATFDF</sequence>
<organism evidence="19 20">
    <name type="scientific">Acinetobacter rudis CIP 110305</name>
    <dbReference type="NCBI Taxonomy" id="421052"/>
    <lineage>
        <taxon>Bacteria</taxon>
        <taxon>Pseudomonadati</taxon>
        <taxon>Pseudomonadota</taxon>
        <taxon>Gammaproteobacteria</taxon>
        <taxon>Moraxellales</taxon>
        <taxon>Moraxellaceae</taxon>
        <taxon>Acinetobacter</taxon>
    </lineage>
</organism>
<evidence type="ECO:0000256" key="3">
    <source>
        <dbReference type="ARBA" id="ARBA00022448"/>
    </source>
</evidence>
<dbReference type="AlphaFoldDB" id="S3NNZ3"/>
<evidence type="ECO:0000256" key="1">
    <source>
        <dbReference type="ARBA" id="ARBA00004571"/>
    </source>
</evidence>
<keyword evidence="12" id="KW-0675">Receptor</keyword>
<dbReference type="SMART" id="SM00965">
    <property type="entry name" value="STN"/>
    <property type="match status" value="1"/>
</dbReference>
<proteinExistence type="inferred from homology"/>
<keyword evidence="11 14" id="KW-0472">Membrane</keyword>
<dbReference type="RefSeq" id="WP_016654610.1">
    <property type="nucleotide sequence ID" value="NZ_KE340348.1"/>
</dbReference>
<gene>
    <name evidence="19" type="ORF">F945_00160</name>
</gene>
<evidence type="ECO:0000256" key="8">
    <source>
        <dbReference type="ARBA" id="ARBA00023004"/>
    </source>
</evidence>
<evidence type="ECO:0000313" key="20">
    <source>
        <dbReference type="Proteomes" id="UP000014568"/>
    </source>
</evidence>
<keyword evidence="10 16" id="KW-0798">TonB box</keyword>
<dbReference type="PATRIC" id="fig|421052.3.peg.159"/>
<keyword evidence="6 14" id="KW-0812">Transmembrane</keyword>
<feature type="signal peptide" evidence="17">
    <location>
        <begin position="1"/>
        <end position="37"/>
    </location>
</feature>
<keyword evidence="7 17" id="KW-0732">Signal</keyword>
<dbReference type="HOGENOM" id="CLU_008287_22_0_6"/>
<evidence type="ECO:0000256" key="15">
    <source>
        <dbReference type="PROSITE-ProRule" id="PRU10144"/>
    </source>
</evidence>
<evidence type="ECO:0000256" key="13">
    <source>
        <dbReference type="ARBA" id="ARBA00023237"/>
    </source>
</evidence>
<dbReference type="Gene3D" id="3.55.50.30">
    <property type="match status" value="1"/>
</dbReference>
<dbReference type="Proteomes" id="UP000014568">
    <property type="component" value="Unassembled WGS sequence"/>
</dbReference>
<dbReference type="NCBIfam" id="TIGR01783">
    <property type="entry name" value="TonB-siderophor"/>
    <property type="match status" value="1"/>
</dbReference>
<feature type="short sequence motif" description="TonB C-terminal box" evidence="15">
    <location>
        <begin position="806"/>
        <end position="823"/>
    </location>
</feature>
<dbReference type="InterPro" id="IPR010917">
    <property type="entry name" value="TonB_rcpt_CS"/>
</dbReference>
<evidence type="ECO:0000256" key="2">
    <source>
        <dbReference type="ARBA" id="ARBA00009810"/>
    </source>
</evidence>
<evidence type="ECO:0000256" key="9">
    <source>
        <dbReference type="ARBA" id="ARBA00023065"/>
    </source>
</evidence>
<dbReference type="Gene3D" id="2.170.130.10">
    <property type="entry name" value="TonB-dependent receptor, plug domain"/>
    <property type="match status" value="1"/>
</dbReference>
<comment type="subcellular location">
    <subcellularLocation>
        <location evidence="1 14">Cell outer membrane</location>
        <topology evidence="1 14">Multi-pass membrane protein</topology>
    </subcellularLocation>
</comment>
<dbReference type="Pfam" id="PF07715">
    <property type="entry name" value="Plug"/>
    <property type="match status" value="1"/>
</dbReference>
<dbReference type="InterPro" id="IPR036942">
    <property type="entry name" value="Beta-barrel_TonB_sf"/>
</dbReference>
<dbReference type="CDD" id="cd01347">
    <property type="entry name" value="ligand_gated_channel"/>
    <property type="match status" value="1"/>
</dbReference>
<dbReference type="GO" id="GO:0015891">
    <property type="term" value="P:siderophore transport"/>
    <property type="evidence" value="ECO:0007669"/>
    <property type="project" value="InterPro"/>
</dbReference>
<evidence type="ECO:0000256" key="5">
    <source>
        <dbReference type="ARBA" id="ARBA00022496"/>
    </source>
</evidence>
<evidence type="ECO:0000256" key="16">
    <source>
        <dbReference type="RuleBase" id="RU003357"/>
    </source>
</evidence>
<dbReference type="PROSITE" id="PS52016">
    <property type="entry name" value="TONB_DEPENDENT_REC_3"/>
    <property type="match status" value="1"/>
</dbReference>
<dbReference type="OrthoDB" id="8732650at2"/>
<dbReference type="GO" id="GO:0015344">
    <property type="term" value="F:siderophore uptake transmembrane transporter activity"/>
    <property type="evidence" value="ECO:0007669"/>
    <property type="project" value="TreeGrafter"/>
</dbReference>
<dbReference type="Pfam" id="PF07660">
    <property type="entry name" value="STN"/>
    <property type="match status" value="1"/>
</dbReference>
<dbReference type="InterPro" id="IPR037066">
    <property type="entry name" value="Plug_dom_sf"/>
</dbReference>
<dbReference type="PROSITE" id="PS01156">
    <property type="entry name" value="TONB_DEPENDENT_REC_2"/>
    <property type="match status" value="1"/>
</dbReference>
<keyword evidence="13 14" id="KW-0998">Cell outer membrane</keyword>
<dbReference type="InterPro" id="IPR010105">
    <property type="entry name" value="TonB_sidphr_rcpt"/>
</dbReference>
<dbReference type="Gene3D" id="2.40.170.20">
    <property type="entry name" value="TonB-dependent receptor, beta-barrel domain"/>
    <property type="match status" value="1"/>
</dbReference>
<dbReference type="STRING" id="632955.GCA_000829675_02713"/>
<keyword evidence="9" id="KW-0406">Ion transport</keyword>
<dbReference type="SUPFAM" id="SSF56935">
    <property type="entry name" value="Porins"/>
    <property type="match status" value="1"/>
</dbReference>
<keyword evidence="20" id="KW-1185">Reference proteome</keyword>
<dbReference type="GO" id="GO:0038023">
    <property type="term" value="F:signaling receptor activity"/>
    <property type="evidence" value="ECO:0007669"/>
    <property type="project" value="InterPro"/>
</dbReference>
<name>S3NNZ3_9GAMM</name>
<dbReference type="InterPro" id="IPR039426">
    <property type="entry name" value="TonB-dep_rcpt-like"/>
</dbReference>
<dbReference type="Pfam" id="PF00593">
    <property type="entry name" value="TonB_dep_Rec_b-barrel"/>
    <property type="match status" value="1"/>
</dbReference>
<dbReference type="EMBL" id="ATGI01000001">
    <property type="protein sequence ID" value="EPF81825.1"/>
    <property type="molecule type" value="Genomic_DNA"/>
</dbReference>
<comment type="similarity">
    <text evidence="2 14 16">Belongs to the TonB-dependent receptor family.</text>
</comment>
<dbReference type="GO" id="GO:0009279">
    <property type="term" value="C:cell outer membrane"/>
    <property type="evidence" value="ECO:0007669"/>
    <property type="project" value="UniProtKB-SubCell"/>
</dbReference>
<dbReference type="PANTHER" id="PTHR32552:SF82">
    <property type="entry name" value="FCUA PROTEIN"/>
    <property type="match status" value="1"/>
</dbReference>
<keyword evidence="5" id="KW-0410">Iron transport</keyword>
<evidence type="ECO:0000256" key="14">
    <source>
        <dbReference type="PROSITE-ProRule" id="PRU01360"/>
    </source>
</evidence>
<evidence type="ECO:0000256" key="10">
    <source>
        <dbReference type="ARBA" id="ARBA00023077"/>
    </source>
</evidence>
<evidence type="ECO:0000313" key="19">
    <source>
        <dbReference type="EMBL" id="EPF81825.1"/>
    </source>
</evidence>
<dbReference type="InterPro" id="IPR000531">
    <property type="entry name" value="Beta-barrel_TonB"/>
</dbReference>
<evidence type="ECO:0000256" key="6">
    <source>
        <dbReference type="ARBA" id="ARBA00022692"/>
    </source>
</evidence>
<feature type="domain" description="Secretin/TonB short N-terminal" evidence="18">
    <location>
        <begin position="65"/>
        <end position="115"/>
    </location>
</feature>
<keyword evidence="3 14" id="KW-0813">Transport</keyword>
<evidence type="ECO:0000256" key="7">
    <source>
        <dbReference type="ARBA" id="ARBA00022729"/>
    </source>
</evidence>
<keyword evidence="4 14" id="KW-1134">Transmembrane beta strand</keyword>
<keyword evidence="8" id="KW-0408">Iron</keyword>
<evidence type="ECO:0000256" key="11">
    <source>
        <dbReference type="ARBA" id="ARBA00023136"/>
    </source>
</evidence>
<accession>S3NNZ3</accession>
<dbReference type="eggNOG" id="COG4774">
    <property type="taxonomic scope" value="Bacteria"/>
</dbReference>
<evidence type="ECO:0000256" key="4">
    <source>
        <dbReference type="ARBA" id="ARBA00022452"/>
    </source>
</evidence>
<reference evidence="19 20" key="1">
    <citation type="submission" date="2013-06" db="EMBL/GenBank/DDBJ databases">
        <title>The Genome Sequence of Acinetobacter rudis CIP 110305.</title>
        <authorList>
            <consortium name="The Broad Institute Genome Sequencing Platform"/>
            <consortium name="The Broad Institute Genome Sequencing Center for Infectious Disease"/>
            <person name="Cerqueira G."/>
            <person name="Feldgarden M."/>
            <person name="Courvalin P."/>
            <person name="Perichon B."/>
            <person name="Grillot-Courvalin C."/>
            <person name="Clermont D."/>
            <person name="Rocha E."/>
            <person name="Yoon E.-J."/>
            <person name="Nemec A."/>
            <person name="Young S.K."/>
            <person name="Zeng Q."/>
            <person name="Gargeya S."/>
            <person name="Fitzgerald M."/>
            <person name="Abouelleil A."/>
            <person name="Alvarado L."/>
            <person name="Berlin A.M."/>
            <person name="Chapman S.B."/>
            <person name="Dewar J."/>
            <person name="Goldberg J."/>
            <person name="Griggs A."/>
            <person name="Gujja S."/>
            <person name="Hansen M."/>
            <person name="Howarth C."/>
            <person name="Imamovic A."/>
            <person name="Larimer J."/>
            <person name="McCowan C."/>
            <person name="Murphy C."/>
            <person name="Pearson M."/>
            <person name="Priest M."/>
            <person name="Roberts A."/>
            <person name="Saif S."/>
            <person name="Shea T."/>
            <person name="Sykes S."/>
            <person name="Wortman J."/>
            <person name="Nusbaum C."/>
            <person name="Birren B."/>
        </authorList>
    </citation>
    <scope>NUCLEOTIDE SEQUENCE [LARGE SCALE GENOMIC DNA]</scope>
    <source>
        <strain evidence="19 20">CIP 110305</strain>
    </source>
</reference>
<evidence type="ECO:0000259" key="18">
    <source>
        <dbReference type="SMART" id="SM00965"/>
    </source>
</evidence>
<protein>
    <submittedName>
        <fullName evidence="19">Iron complex outermembrane recepter protein</fullName>
    </submittedName>
</protein>
<dbReference type="PANTHER" id="PTHR32552">
    <property type="entry name" value="FERRICHROME IRON RECEPTOR-RELATED"/>
    <property type="match status" value="1"/>
</dbReference>
<feature type="chain" id="PRO_5004523708" evidence="17">
    <location>
        <begin position="38"/>
        <end position="823"/>
    </location>
</feature>
<evidence type="ECO:0000256" key="12">
    <source>
        <dbReference type="ARBA" id="ARBA00023170"/>
    </source>
</evidence>
<evidence type="ECO:0000256" key="17">
    <source>
        <dbReference type="SAM" id="SignalP"/>
    </source>
</evidence>
<comment type="caution">
    <text evidence="19">The sequence shown here is derived from an EMBL/GenBank/DDBJ whole genome shotgun (WGS) entry which is preliminary data.</text>
</comment>
<dbReference type="InterPro" id="IPR012910">
    <property type="entry name" value="Plug_dom"/>
</dbReference>
<dbReference type="InterPro" id="IPR011662">
    <property type="entry name" value="Secretin/TonB_short_N"/>
</dbReference>